<feature type="coiled-coil region" evidence="1">
    <location>
        <begin position="9"/>
        <end position="43"/>
    </location>
</feature>
<dbReference type="AlphaFoldDB" id="A0A9P9DHU2"/>
<evidence type="ECO:0000313" key="3">
    <source>
        <dbReference type="Proteomes" id="UP000700596"/>
    </source>
</evidence>
<dbReference type="OrthoDB" id="4505928at2759"/>
<dbReference type="CDD" id="cd14688">
    <property type="entry name" value="bZIP_YAP"/>
    <property type="match status" value="1"/>
</dbReference>
<sequence>DTSYSTRIRDNQRRSRARRKDLIEQLQNRVHEFEIKGVSATQEMQRAARKVDQENTRLRALLSLHGISHEEVDTYLRSFDEIRDRLDSSTVVANNLLPVQDGVLEVKNTSTCFCAPTTRVRDQSPNSGLEISCETAATIIADMRGDGDKERVRASLGCRKGEECNVKNTIVLQIMDER</sequence>
<keyword evidence="1" id="KW-0175">Coiled coil</keyword>
<organism evidence="2 3">
    <name type="scientific">Dendryphion nanum</name>
    <dbReference type="NCBI Taxonomy" id="256645"/>
    <lineage>
        <taxon>Eukaryota</taxon>
        <taxon>Fungi</taxon>
        <taxon>Dikarya</taxon>
        <taxon>Ascomycota</taxon>
        <taxon>Pezizomycotina</taxon>
        <taxon>Dothideomycetes</taxon>
        <taxon>Pleosporomycetidae</taxon>
        <taxon>Pleosporales</taxon>
        <taxon>Torulaceae</taxon>
        <taxon>Dendryphion</taxon>
    </lineage>
</organism>
<protein>
    <recommendedName>
        <fullName evidence="4">BZIP domain-containing protein</fullName>
    </recommendedName>
</protein>
<dbReference type="EMBL" id="JAGMWT010000010">
    <property type="protein sequence ID" value="KAH7120885.1"/>
    <property type="molecule type" value="Genomic_DNA"/>
</dbReference>
<feature type="non-terminal residue" evidence="2">
    <location>
        <position position="1"/>
    </location>
</feature>
<evidence type="ECO:0000313" key="2">
    <source>
        <dbReference type="EMBL" id="KAH7120885.1"/>
    </source>
</evidence>
<evidence type="ECO:0000256" key="1">
    <source>
        <dbReference type="SAM" id="Coils"/>
    </source>
</evidence>
<comment type="caution">
    <text evidence="2">The sequence shown here is derived from an EMBL/GenBank/DDBJ whole genome shotgun (WGS) entry which is preliminary data.</text>
</comment>
<evidence type="ECO:0008006" key="4">
    <source>
        <dbReference type="Google" id="ProtNLM"/>
    </source>
</evidence>
<gene>
    <name evidence="2" type="ORF">B0J11DRAFT_438128</name>
</gene>
<dbReference type="Proteomes" id="UP000700596">
    <property type="component" value="Unassembled WGS sequence"/>
</dbReference>
<name>A0A9P9DHU2_9PLEO</name>
<dbReference type="PANTHER" id="PTHR42070">
    <property type="entry name" value="FILAMENT ASSOCIATED PROTEIN, PUTATIVE (AFU_ORTHOLOGUE AFUA_8G06630)-RELATED"/>
    <property type="match status" value="1"/>
</dbReference>
<reference evidence="2" key="1">
    <citation type="journal article" date="2021" name="Nat. Commun.">
        <title>Genetic determinants of endophytism in the Arabidopsis root mycobiome.</title>
        <authorList>
            <person name="Mesny F."/>
            <person name="Miyauchi S."/>
            <person name="Thiergart T."/>
            <person name="Pickel B."/>
            <person name="Atanasova L."/>
            <person name="Karlsson M."/>
            <person name="Huettel B."/>
            <person name="Barry K.W."/>
            <person name="Haridas S."/>
            <person name="Chen C."/>
            <person name="Bauer D."/>
            <person name="Andreopoulos W."/>
            <person name="Pangilinan J."/>
            <person name="LaButti K."/>
            <person name="Riley R."/>
            <person name="Lipzen A."/>
            <person name="Clum A."/>
            <person name="Drula E."/>
            <person name="Henrissat B."/>
            <person name="Kohler A."/>
            <person name="Grigoriev I.V."/>
            <person name="Martin F.M."/>
            <person name="Hacquard S."/>
        </authorList>
    </citation>
    <scope>NUCLEOTIDE SEQUENCE</scope>
    <source>
        <strain evidence="2">MPI-CAGE-CH-0243</strain>
    </source>
</reference>
<dbReference type="PANTHER" id="PTHR42070:SF1">
    <property type="entry name" value="FILAMENT ASSOCIATED PROTEIN, PUTATIVE (AFU_ORTHOLOGUE AFUA_8G06630)-RELATED"/>
    <property type="match status" value="1"/>
</dbReference>
<proteinExistence type="predicted"/>
<keyword evidence="3" id="KW-1185">Reference proteome</keyword>
<accession>A0A9P9DHU2</accession>